<name>A0AAP0MR04_9ROSI</name>
<dbReference type="EMBL" id="JBCGBO010000003">
    <property type="protein sequence ID" value="KAK9216667.1"/>
    <property type="molecule type" value="Genomic_DNA"/>
</dbReference>
<keyword evidence="2" id="KW-0472">Membrane</keyword>
<evidence type="ECO:0000313" key="4">
    <source>
        <dbReference type="Proteomes" id="UP001428341"/>
    </source>
</evidence>
<evidence type="ECO:0000256" key="1">
    <source>
        <dbReference type="SAM" id="MobiDB-lite"/>
    </source>
</evidence>
<dbReference type="AlphaFoldDB" id="A0AAP0MR04"/>
<proteinExistence type="predicted"/>
<sequence length="113" mass="12430">MGVVSMANNFARKFLTVKKKNPKSFSLTSHQNDKGNNNTGGCSSAKKYNPGLMDEDVHSITSAVGIEQIVLLVFLYDVFIFCPWCLTVGFGATTFAWNIDSYYELGVDKGVYG</sequence>
<keyword evidence="2" id="KW-1133">Transmembrane helix</keyword>
<feature type="transmembrane region" description="Helical" evidence="2">
    <location>
        <begin position="69"/>
        <end position="97"/>
    </location>
</feature>
<feature type="region of interest" description="Disordered" evidence="1">
    <location>
        <begin position="22"/>
        <end position="42"/>
    </location>
</feature>
<reference evidence="3 4" key="1">
    <citation type="submission" date="2024-05" db="EMBL/GenBank/DDBJ databases">
        <title>Haplotype-resolved chromosome-level genome assembly of Huyou (Citrus changshanensis).</title>
        <authorList>
            <person name="Miao C."/>
            <person name="Chen W."/>
            <person name="Wu Y."/>
            <person name="Wang L."/>
            <person name="Zhao S."/>
            <person name="Grierson D."/>
            <person name="Xu C."/>
            <person name="Chen K."/>
        </authorList>
    </citation>
    <scope>NUCLEOTIDE SEQUENCE [LARGE SCALE GENOMIC DNA]</scope>
    <source>
        <strain evidence="3">01-14</strain>
        <tissue evidence="3">Leaf</tissue>
    </source>
</reference>
<dbReference type="Proteomes" id="UP001428341">
    <property type="component" value="Unassembled WGS sequence"/>
</dbReference>
<keyword evidence="2" id="KW-0812">Transmembrane</keyword>
<evidence type="ECO:0000313" key="3">
    <source>
        <dbReference type="EMBL" id="KAK9216667.1"/>
    </source>
</evidence>
<feature type="compositionally biased region" description="Polar residues" evidence="1">
    <location>
        <begin position="23"/>
        <end position="42"/>
    </location>
</feature>
<accession>A0AAP0MR04</accession>
<organism evidence="3 4">
    <name type="scientific">Citrus x changshan-huyou</name>
    <dbReference type="NCBI Taxonomy" id="2935761"/>
    <lineage>
        <taxon>Eukaryota</taxon>
        <taxon>Viridiplantae</taxon>
        <taxon>Streptophyta</taxon>
        <taxon>Embryophyta</taxon>
        <taxon>Tracheophyta</taxon>
        <taxon>Spermatophyta</taxon>
        <taxon>Magnoliopsida</taxon>
        <taxon>eudicotyledons</taxon>
        <taxon>Gunneridae</taxon>
        <taxon>Pentapetalae</taxon>
        <taxon>rosids</taxon>
        <taxon>malvids</taxon>
        <taxon>Sapindales</taxon>
        <taxon>Rutaceae</taxon>
        <taxon>Aurantioideae</taxon>
        <taxon>Citrus</taxon>
    </lineage>
</organism>
<protein>
    <submittedName>
        <fullName evidence="3">Uncharacterized protein</fullName>
    </submittedName>
</protein>
<comment type="caution">
    <text evidence="3">The sequence shown here is derived from an EMBL/GenBank/DDBJ whole genome shotgun (WGS) entry which is preliminary data.</text>
</comment>
<keyword evidence="4" id="KW-1185">Reference proteome</keyword>
<evidence type="ECO:0000256" key="2">
    <source>
        <dbReference type="SAM" id="Phobius"/>
    </source>
</evidence>
<gene>
    <name evidence="3" type="ORF">WN944_008677</name>
</gene>